<organism evidence="2 3">
    <name type="scientific">Solimonas terrae</name>
    <dbReference type="NCBI Taxonomy" id="1396819"/>
    <lineage>
        <taxon>Bacteria</taxon>
        <taxon>Pseudomonadati</taxon>
        <taxon>Pseudomonadota</taxon>
        <taxon>Gammaproteobacteria</taxon>
        <taxon>Nevskiales</taxon>
        <taxon>Nevskiaceae</taxon>
        <taxon>Solimonas</taxon>
    </lineage>
</organism>
<dbReference type="AlphaFoldDB" id="A0A6M2BMQ9"/>
<accession>A0A6M2BMQ9</accession>
<evidence type="ECO:0000313" key="3">
    <source>
        <dbReference type="Proteomes" id="UP000472676"/>
    </source>
</evidence>
<dbReference type="InterPro" id="IPR025319">
    <property type="entry name" value="DUF4224"/>
</dbReference>
<reference evidence="2 3" key="1">
    <citation type="journal article" date="2014" name="Int. J. Syst. Evol. Microbiol.">
        <title>Solimonas terrae sp. nov., isolated from soil.</title>
        <authorList>
            <person name="Kim S.J."/>
            <person name="Moon J.Y."/>
            <person name="Weon H.Y."/>
            <person name="Ahn J.H."/>
            <person name="Chen W.M."/>
            <person name="Kwon S.W."/>
        </authorList>
    </citation>
    <scope>NUCLEOTIDE SEQUENCE [LARGE SCALE GENOMIC DNA]</scope>
    <source>
        <strain evidence="2 3">KIS83-12</strain>
    </source>
</reference>
<dbReference type="EMBL" id="JAAMOW010000001">
    <property type="protein sequence ID" value="NGY03445.1"/>
    <property type="molecule type" value="Genomic_DNA"/>
</dbReference>
<dbReference type="Pfam" id="PF13986">
    <property type="entry name" value="DUF4224"/>
    <property type="match status" value="1"/>
</dbReference>
<proteinExistence type="predicted"/>
<sequence length="71" mass="7894">MFLTDEEIESLTRKKQHAAQARALDAIGLKYAMRGDGSLVVLHSAVEALLNPDTKRKPKPAIPEPNWDAIR</sequence>
<evidence type="ECO:0000313" key="2">
    <source>
        <dbReference type="EMBL" id="NGY03445.1"/>
    </source>
</evidence>
<dbReference type="Proteomes" id="UP000472676">
    <property type="component" value="Unassembled WGS sequence"/>
</dbReference>
<keyword evidence="3" id="KW-1185">Reference proteome</keyword>
<name>A0A6M2BMQ9_9GAMM</name>
<feature type="domain" description="DUF4224" evidence="1">
    <location>
        <begin position="2"/>
        <end position="45"/>
    </location>
</feature>
<dbReference type="RefSeq" id="WP_166250857.1">
    <property type="nucleotide sequence ID" value="NZ_JAAMOW010000001.1"/>
</dbReference>
<evidence type="ECO:0000259" key="1">
    <source>
        <dbReference type="Pfam" id="PF13986"/>
    </source>
</evidence>
<gene>
    <name evidence="2" type="ORF">G7Y85_01565</name>
</gene>
<comment type="caution">
    <text evidence="2">The sequence shown here is derived from an EMBL/GenBank/DDBJ whole genome shotgun (WGS) entry which is preliminary data.</text>
</comment>
<protein>
    <submittedName>
        <fullName evidence="2">DUF4224 domain-containing protein</fullName>
    </submittedName>
</protein>